<dbReference type="Proteomes" id="UP000607197">
    <property type="component" value="Unassembled WGS sequence"/>
</dbReference>
<proteinExistence type="predicted"/>
<evidence type="ECO:0000256" key="1">
    <source>
        <dbReference type="SAM" id="Phobius"/>
    </source>
</evidence>
<dbReference type="AlphaFoldDB" id="A0A830FA44"/>
<accession>A0A830FA44</accession>
<comment type="caution">
    <text evidence="2">The sequence shown here is derived from an EMBL/GenBank/DDBJ whole genome shotgun (WGS) entry which is preliminary data.</text>
</comment>
<protein>
    <submittedName>
        <fullName evidence="2">Uncharacterized protein</fullName>
    </submittedName>
</protein>
<reference evidence="2" key="1">
    <citation type="journal article" date="2014" name="Int. J. Syst. Evol. Microbiol.">
        <title>Complete genome sequence of Corynebacterium casei LMG S-19264T (=DSM 44701T), isolated from a smear-ripened cheese.</title>
        <authorList>
            <consortium name="US DOE Joint Genome Institute (JGI-PGF)"/>
            <person name="Walter F."/>
            <person name="Albersmeier A."/>
            <person name="Kalinowski J."/>
            <person name="Ruckert C."/>
        </authorList>
    </citation>
    <scope>NUCLEOTIDE SEQUENCE</scope>
    <source>
        <strain evidence="2">JCM 19596</strain>
    </source>
</reference>
<reference evidence="2" key="2">
    <citation type="submission" date="2020-09" db="EMBL/GenBank/DDBJ databases">
        <authorList>
            <person name="Sun Q."/>
            <person name="Ohkuma M."/>
        </authorList>
    </citation>
    <scope>NUCLEOTIDE SEQUENCE</scope>
    <source>
        <strain evidence="2">JCM 19596</strain>
    </source>
</reference>
<keyword evidence="1" id="KW-0812">Transmembrane</keyword>
<evidence type="ECO:0000313" key="3">
    <source>
        <dbReference type="Proteomes" id="UP000607197"/>
    </source>
</evidence>
<sequence length="56" mass="5494">MKRAPVVCLSIAALGLIVSAAAAATAPGPVWLAVDVIAVVANSLAIALIALAEGWL</sequence>
<feature type="transmembrane region" description="Helical" evidence="1">
    <location>
        <begin position="32"/>
        <end position="52"/>
    </location>
</feature>
<name>A0A830FA44_9EURY</name>
<keyword evidence="1" id="KW-0472">Membrane</keyword>
<dbReference type="EMBL" id="BMPG01000001">
    <property type="protein sequence ID" value="GGL54979.1"/>
    <property type="molecule type" value="Genomic_DNA"/>
</dbReference>
<gene>
    <name evidence="2" type="ORF">GCM10009039_11340</name>
</gene>
<keyword evidence="3" id="KW-1185">Reference proteome</keyword>
<organism evidence="2 3">
    <name type="scientific">Halocalculus aciditolerans</name>
    <dbReference type="NCBI Taxonomy" id="1383812"/>
    <lineage>
        <taxon>Archaea</taxon>
        <taxon>Methanobacteriati</taxon>
        <taxon>Methanobacteriota</taxon>
        <taxon>Stenosarchaea group</taxon>
        <taxon>Halobacteria</taxon>
        <taxon>Halobacteriales</taxon>
        <taxon>Halobacteriaceae</taxon>
        <taxon>Halocalculus</taxon>
    </lineage>
</organism>
<keyword evidence="1" id="KW-1133">Transmembrane helix</keyword>
<evidence type="ECO:0000313" key="2">
    <source>
        <dbReference type="EMBL" id="GGL54979.1"/>
    </source>
</evidence>
<dbReference type="RefSeq" id="WP_188976714.1">
    <property type="nucleotide sequence ID" value="NZ_BMPG01000001.1"/>
</dbReference>